<gene>
    <name evidence="2" type="ORF">CH35J_001093</name>
</gene>
<dbReference type="EMBL" id="MWPZ01000001">
    <property type="protein sequence ID" value="TID07052.1"/>
    <property type="molecule type" value="Genomic_DNA"/>
</dbReference>
<proteinExistence type="predicted"/>
<dbReference type="AlphaFoldDB" id="A0A4V4NE20"/>
<comment type="caution">
    <text evidence="2">The sequence shown here is derived from an EMBL/GenBank/DDBJ whole genome shotgun (WGS) entry which is preliminary data.</text>
</comment>
<name>A0A4V4NE20_9PEZI</name>
<dbReference type="Proteomes" id="UP000305883">
    <property type="component" value="Unassembled WGS sequence"/>
</dbReference>
<organism evidence="2 3">
    <name type="scientific">Colletotrichum higginsianum</name>
    <dbReference type="NCBI Taxonomy" id="80884"/>
    <lineage>
        <taxon>Eukaryota</taxon>
        <taxon>Fungi</taxon>
        <taxon>Dikarya</taxon>
        <taxon>Ascomycota</taxon>
        <taxon>Pezizomycotina</taxon>
        <taxon>Sordariomycetes</taxon>
        <taxon>Hypocreomycetidae</taxon>
        <taxon>Glomerellales</taxon>
        <taxon>Glomerellaceae</taxon>
        <taxon>Colletotrichum</taxon>
        <taxon>Colletotrichum destructivum species complex</taxon>
    </lineage>
</organism>
<evidence type="ECO:0000313" key="2">
    <source>
        <dbReference type="EMBL" id="TID07052.1"/>
    </source>
</evidence>
<protein>
    <submittedName>
        <fullName evidence="2">Uncharacterized protein</fullName>
    </submittedName>
</protein>
<evidence type="ECO:0000313" key="3">
    <source>
        <dbReference type="Proteomes" id="UP000305883"/>
    </source>
</evidence>
<dbReference type="OrthoDB" id="5336357at2759"/>
<sequence>MRPPRRHHAPALQAGTDLVGEKYHIRSHEVSDDYLDVYVVADAHGACFEAQAFAPVGEMPREREGLRQARRRRMRRICRSPNFADEFEHDGRRFLVSRVQRSGKEWTDLQGLGRRQVRESSPRERGPDDGEVAKVHPGSGGSGTGRWPLSYAEAAIARTQEFSEGTNPPAERRLSDSLNIVNLSQDRYHVAPIQPPVNLGPLCNFSRSLQRSKPTMAFKRKRSDSELFASFNSPAGSDSSIESFECPVSPSPVYPRAYVTPSHLPSRTMKRFRDNRPSENQIHQRTLNMLYSAQQQNHHKTNQLGDANLEPSSPSPAARNTQQSLHSFWNIKSAAPSLSAASAPPVDQATLCPVSCDDCGAGLGSSDGGAPDGMDVDDAYAYGAGFEADHACGACGRHVCSHCSITNLGEQRRCLRCAGRTAWGDGSRAGLSASSMRIC</sequence>
<feature type="region of interest" description="Disordered" evidence="1">
    <location>
        <begin position="107"/>
        <end position="147"/>
    </location>
</feature>
<reference evidence="2 3" key="1">
    <citation type="journal article" date="2019" name="Genome Biol. Evol.">
        <title>Genomic Plasticity Mediated by Transposable Elements in the Plant Pathogenic Fungus Colletotrichum higginsianum.</title>
        <authorList>
            <person name="Tsushima A."/>
            <person name="Gan P."/>
            <person name="Kumakura N."/>
            <person name="Narusaka M."/>
            <person name="Takano Y."/>
            <person name="Narusaka Y."/>
            <person name="Shirasu K."/>
        </authorList>
    </citation>
    <scope>NUCLEOTIDE SEQUENCE [LARGE SCALE GENOMIC DNA]</scope>
    <source>
        <strain evidence="2 3">MAFF305635-RFP</strain>
    </source>
</reference>
<feature type="region of interest" description="Disordered" evidence="1">
    <location>
        <begin position="296"/>
        <end position="322"/>
    </location>
</feature>
<evidence type="ECO:0000256" key="1">
    <source>
        <dbReference type="SAM" id="MobiDB-lite"/>
    </source>
</evidence>
<feature type="compositionally biased region" description="Basic and acidic residues" evidence="1">
    <location>
        <begin position="116"/>
        <end position="134"/>
    </location>
</feature>
<accession>A0A4V4NE20</accession>